<comment type="caution">
    <text evidence="2">The sequence shown here is derived from an EMBL/GenBank/DDBJ whole genome shotgun (WGS) entry which is preliminary data.</text>
</comment>
<dbReference type="GO" id="GO:0016787">
    <property type="term" value="F:hydrolase activity"/>
    <property type="evidence" value="ECO:0007669"/>
    <property type="project" value="InterPro"/>
</dbReference>
<gene>
    <name evidence="2" type="ORF">GCM10011617_21390</name>
</gene>
<organism evidence="2 3">
    <name type="scientific">Novosphingobium arvoryzae</name>
    <dbReference type="NCBI Taxonomy" id="1256514"/>
    <lineage>
        <taxon>Bacteria</taxon>
        <taxon>Pseudomonadati</taxon>
        <taxon>Pseudomonadota</taxon>
        <taxon>Alphaproteobacteria</taxon>
        <taxon>Sphingomonadales</taxon>
        <taxon>Sphingomonadaceae</taxon>
        <taxon>Novosphingobium</taxon>
    </lineage>
</organism>
<dbReference type="AlphaFoldDB" id="A0A918RIK8"/>
<reference evidence="2" key="2">
    <citation type="submission" date="2020-09" db="EMBL/GenBank/DDBJ databases">
        <authorList>
            <person name="Sun Q."/>
            <person name="Kim S."/>
        </authorList>
    </citation>
    <scope>NUCLEOTIDE SEQUENCE</scope>
    <source>
        <strain evidence="2">KCTC 32422</strain>
    </source>
</reference>
<dbReference type="EMBL" id="BMZD01000004">
    <property type="protein sequence ID" value="GHA00449.1"/>
    <property type="molecule type" value="Genomic_DNA"/>
</dbReference>
<dbReference type="InterPro" id="IPR051049">
    <property type="entry name" value="Dienelactone_hydrolase-like"/>
</dbReference>
<evidence type="ECO:0000259" key="1">
    <source>
        <dbReference type="Pfam" id="PF01738"/>
    </source>
</evidence>
<protein>
    <submittedName>
        <fullName evidence="2">Carboxymethylenebutenolidase</fullName>
    </submittedName>
</protein>
<accession>A0A918RIK8</accession>
<reference evidence="2" key="1">
    <citation type="journal article" date="2014" name="Int. J. Syst. Evol. Microbiol.">
        <title>Complete genome sequence of Corynebacterium casei LMG S-19264T (=DSM 44701T), isolated from a smear-ripened cheese.</title>
        <authorList>
            <consortium name="US DOE Joint Genome Institute (JGI-PGF)"/>
            <person name="Walter F."/>
            <person name="Albersmeier A."/>
            <person name="Kalinowski J."/>
            <person name="Ruckert C."/>
        </authorList>
    </citation>
    <scope>NUCLEOTIDE SEQUENCE</scope>
    <source>
        <strain evidence="2">KCTC 32422</strain>
    </source>
</reference>
<evidence type="ECO:0000313" key="2">
    <source>
        <dbReference type="EMBL" id="GHA00449.1"/>
    </source>
</evidence>
<keyword evidence="3" id="KW-1185">Reference proteome</keyword>
<feature type="domain" description="Dienelactone hydrolase" evidence="1">
    <location>
        <begin position="16"/>
        <end position="223"/>
    </location>
</feature>
<proteinExistence type="predicted"/>
<dbReference type="Gene3D" id="3.40.50.1820">
    <property type="entry name" value="alpha/beta hydrolase"/>
    <property type="match status" value="1"/>
</dbReference>
<evidence type="ECO:0000313" key="3">
    <source>
        <dbReference type="Proteomes" id="UP000634139"/>
    </source>
</evidence>
<dbReference type="InterPro" id="IPR002925">
    <property type="entry name" value="Dienelactn_hydro"/>
</dbReference>
<dbReference type="PANTHER" id="PTHR46623:SF6">
    <property type="entry name" value="ALPHA_BETA-HYDROLASES SUPERFAMILY PROTEIN"/>
    <property type="match status" value="1"/>
</dbReference>
<dbReference type="SUPFAM" id="SSF53474">
    <property type="entry name" value="alpha/beta-Hydrolases"/>
    <property type="match status" value="1"/>
</dbReference>
<dbReference type="PANTHER" id="PTHR46623">
    <property type="entry name" value="CARBOXYMETHYLENEBUTENOLIDASE-RELATED"/>
    <property type="match status" value="1"/>
</dbReference>
<dbReference type="Pfam" id="PF01738">
    <property type="entry name" value="DLH"/>
    <property type="match status" value="1"/>
</dbReference>
<name>A0A918RIK8_9SPHN</name>
<dbReference type="InterPro" id="IPR029058">
    <property type="entry name" value="AB_hydrolase_fold"/>
</dbReference>
<dbReference type="Proteomes" id="UP000634139">
    <property type="component" value="Unassembled WGS sequence"/>
</dbReference>
<sequence>MGEMIRVTMGDGFEMPCYHAIPSGNRRGGLVLVQEIFGVTDHIRELCDEYAEDGYEVISPGLFERVEPGFAAGYAGPDWERAVKLAREEHDWERGLSDTAQVIRWLKQRVGPVFIVGYCFGGSVAWRMAQTCDDLDAASCYYGGFIATRFADDAPRCATICHFGRYDPLVDFAPVEKLIERQHPTAQIFVYEAGHGFNSDRRKDYHPESADLAKERTLMLFRALGG</sequence>
<dbReference type="RefSeq" id="WP_189541292.1">
    <property type="nucleotide sequence ID" value="NZ_BMZD01000004.1"/>
</dbReference>